<keyword evidence="4 12" id="KW-1134">Transmembrane beta strand</keyword>
<evidence type="ECO:0000256" key="6">
    <source>
        <dbReference type="ARBA" id="ARBA00022729"/>
    </source>
</evidence>
<dbReference type="Gene3D" id="2.40.170.20">
    <property type="entry name" value="TonB-dependent receptor, beta-barrel domain"/>
    <property type="match status" value="1"/>
</dbReference>
<feature type="domain" description="TonB-dependent receptor plug" evidence="16">
    <location>
        <begin position="24"/>
        <end position="122"/>
    </location>
</feature>
<name>A0A139SQ95_9BACT</name>
<evidence type="ECO:0000256" key="4">
    <source>
        <dbReference type="ARBA" id="ARBA00022452"/>
    </source>
</evidence>
<dbReference type="InterPro" id="IPR037066">
    <property type="entry name" value="Plug_dom_sf"/>
</dbReference>
<evidence type="ECO:0000256" key="7">
    <source>
        <dbReference type="ARBA" id="ARBA00023065"/>
    </source>
</evidence>
<sequence>MSVQASDGYHAPRSISATRTDTAIEDIPQSVSVIPAQVLEDLDVARIDAALDFAGGVVRGNDFGGLQISSYNVRGFSTGEIYRNGFPANRGTSASPDSASIERVEVLKGPSSGLYGRSDPGGLVNIVTKRPQQDAFTNVRLSAGSWDRYRSALDINHPLNARGTVLTRLNLAVEDNGSFREYVKQQRQVIAPSLTWHINDKTQIQVDAEIVRNDSTYDRGITPVNGNIKGMSIRRFLGEPNDGMSRNNNQSLQAALIHQLGQNWKVRLGHQNWHGHLRSKAAENRQPAGPDFDVIQRRRRDRDFEWHGNMTHLDFIGSFTLAGMSHQLLLGIEHEDYSSSSDFFHSNYDPNYSLNIYNPVYGAPKPPIASHTSSLSTTEIWGFNIQDQVQITERLRAQLGLRFEDYKLEGYNRITGAINTPQKKDATTPRLGFVYEILPELNVFASASKSFKPNGVDELGNSRKPQEGVGYEIGTKFGLFDGRLGATFGLFHITKENVLTSNPDYPASSIVQQIPIGEQRSEGFDMQIAGSLTRSLRLIAAYAYIDAEVSKSNTPSLPVGRDLQGIPRHSGSLMGVYQIQTTVLKGSEIGASVNYVGERPTGTDVNRLIVSDYLTAGLFLRYRPNANISIGLNVNNLFDKQYYDKFHSTTWIVPAAPRNFSLNISLRL</sequence>
<keyword evidence="7" id="KW-0406">Ion transport</keyword>
<dbReference type="InterPro" id="IPR010105">
    <property type="entry name" value="TonB_sidphr_rcpt"/>
</dbReference>
<evidence type="ECO:0000256" key="10">
    <source>
        <dbReference type="ARBA" id="ARBA00023170"/>
    </source>
</evidence>
<keyword evidence="5 12" id="KW-0812">Transmembrane</keyword>
<keyword evidence="8 13" id="KW-0798">TonB box</keyword>
<dbReference type="AlphaFoldDB" id="A0A139SQ95"/>
<evidence type="ECO:0000259" key="15">
    <source>
        <dbReference type="Pfam" id="PF00593"/>
    </source>
</evidence>
<dbReference type="OrthoDB" id="174921at2"/>
<keyword evidence="18" id="KW-1185">Reference proteome</keyword>
<proteinExistence type="inferred from homology"/>
<evidence type="ECO:0008006" key="19">
    <source>
        <dbReference type="Google" id="ProtNLM"/>
    </source>
</evidence>
<evidence type="ECO:0000313" key="17">
    <source>
        <dbReference type="EMBL" id="KXU36684.1"/>
    </source>
</evidence>
<dbReference type="NCBIfam" id="TIGR01783">
    <property type="entry name" value="TonB-siderophor"/>
    <property type="match status" value="1"/>
</dbReference>
<dbReference type="GO" id="GO:0015344">
    <property type="term" value="F:siderophore uptake transmembrane transporter activity"/>
    <property type="evidence" value="ECO:0007669"/>
    <property type="project" value="TreeGrafter"/>
</dbReference>
<evidence type="ECO:0000256" key="2">
    <source>
        <dbReference type="ARBA" id="ARBA00009810"/>
    </source>
</evidence>
<comment type="similarity">
    <text evidence="2 12 13">Belongs to the TonB-dependent receptor family.</text>
</comment>
<accession>A0A139SQ95</accession>
<evidence type="ECO:0000256" key="8">
    <source>
        <dbReference type="ARBA" id="ARBA00023077"/>
    </source>
</evidence>
<dbReference type="PANTHER" id="PTHR32552">
    <property type="entry name" value="FERRICHROME IRON RECEPTOR-RELATED"/>
    <property type="match status" value="1"/>
</dbReference>
<keyword evidence="6" id="KW-0732">Signal</keyword>
<keyword evidence="11 12" id="KW-0998">Cell outer membrane</keyword>
<dbReference type="GO" id="GO:0038023">
    <property type="term" value="F:signaling receptor activity"/>
    <property type="evidence" value="ECO:0007669"/>
    <property type="project" value="InterPro"/>
</dbReference>
<comment type="caution">
    <text evidence="17">The sequence shown here is derived from an EMBL/GenBank/DDBJ whole genome shotgun (WGS) entry which is preliminary data.</text>
</comment>
<dbReference type="InterPro" id="IPR012910">
    <property type="entry name" value="Plug_dom"/>
</dbReference>
<organism evidence="17 18">
    <name type="scientific">Cephaloticoccus primus</name>
    <dbReference type="NCBI Taxonomy" id="1548207"/>
    <lineage>
        <taxon>Bacteria</taxon>
        <taxon>Pseudomonadati</taxon>
        <taxon>Verrucomicrobiota</taxon>
        <taxon>Opitutia</taxon>
        <taxon>Opitutales</taxon>
        <taxon>Opitutaceae</taxon>
        <taxon>Cephaloticoccus</taxon>
    </lineage>
</organism>
<protein>
    <recommendedName>
        <fullName evidence="19">TonB-dependent receptor</fullName>
    </recommendedName>
</protein>
<dbReference type="InterPro" id="IPR039426">
    <property type="entry name" value="TonB-dep_rcpt-like"/>
</dbReference>
<feature type="domain" description="TonB-dependent receptor-like beta-barrel" evidence="15">
    <location>
        <begin position="196"/>
        <end position="637"/>
    </location>
</feature>
<dbReference type="PROSITE" id="PS52016">
    <property type="entry name" value="TONB_DEPENDENT_REC_3"/>
    <property type="match status" value="1"/>
</dbReference>
<evidence type="ECO:0000256" key="3">
    <source>
        <dbReference type="ARBA" id="ARBA00022448"/>
    </source>
</evidence>
<evidence type="ECO:0000256" key="13">
    <source>
        <dbReference type="RuleBase" id="RU003357"/>
    </source>
</evidence>
<dbReference type="InterPro" id="IPR036942">
    <property type="entry name" value="Beta-barrel_TonB_sf"/>
</dbReference>
<dbReference type="Gene3D" id="2.170.130.10">
    <property type="entry name" value="TonB-dependent receptor, plug domain"/>
    <property type="match status" value="1"/>
</dbReference>
<dbReference type="EMBL" id="LSZQ01000029">
    <property type="protein sequence ID" value="KXU36684.1"/>
    <property type="molecule type" value="Genomic_DNA"/>
</dbReference>
<evidence type="ECO:0000259" key="16">
    <source>
        <dbReference type="Pfam" id="PF07715"/>
    </source>
</evidence>
<evidence type="ECO:0000256" key="12">
    <source>
        <dbReference type="PROSITE-ProRule" id="PRU01360"/>
    </source>
</evidence>
<dbReference type="STRING" id="1548207.AXK11_03655"/>
<feature type="region of interest" description="Disordered" evidence="14">
    <location>
        <begin position="1"/>
        <end position="21"/>
    </location>
</feature>
<dbReference type="CDD" id="cd01347">
    <property type="entry name" value="ligand_gated_channel"/>
    <property type="match status" value="1"/>
</dbReference>
<gene>
    <name evidence="17" type="ORF">AXK11_03655</name>
</gene>
<keyword evidence="3 12" id="KW-0813">Transport</keyword>
<dbReference type="InterPro" id="IPR000531">
    <property type="entry name" value="Beta-barrel_TonB"/>
</dbReference>
<dbReference type="GO" id="GO:0009279">
    <property type="term" value="C:cell outer membrane"/>
    <property type="evidence" value="ECO:0007669"/>
    <property type="project" value="UniProtKB-SubCell"/>
</dbReference>
<keyword evidence="9 12" id="KW-0472">Membrane</keyword>
<dbReference type="Proteomes" id="UP000070058">
    <property type="component" value="Unassembled WGS sequence"/>
</dbReference>
<evidence type="ECO:0000256" key="9">
    <source>
        <dbReference type="ARBA" id="ARBA00023136"/>
    </source>
</evidence>
<keyword evidence="10" id="KW-0675">Receptor</keyword>
<dbReference type="Pfam" id="PF07715">
    <property type="entry name" value="Plug"/>
    <property type="match status" value="1"/>
</dbReference>
<evidence type="ECO:0000256" key="1">
    <source>
        <dbReference type="ARBA" id="ARBA00004571"/>
    </source>
</evidence>
<evidence type="ECO:0000313" key="18">
    <source>
        <dbReference type="Proteomes" id="UP000070058"/>
    </source>
</evidence>
<dbReference type="Pfam" id="PF00593">
    <property type="entry name" value="TonB_dep_Rec_b-barrel"/>
    <property type="match status" value="1"/>
</dbReference>
<comment type="subcellular location">
    <subcellularLocation>
        <location evidence="1 12">Cell outer membrane</location>
        <topology evidence="1 12">Multi-pass membrane protein</topology>
    </subcellularLocation>
</comment>
<evidence type="ECO:0000256" key="11">
    <source>
        <dbReference type="ARBA" id="ARBA00023237"/>
    </source>
</evidence>
<evidence type="ECO:0000256" key="5">
    <source>
        <dbReference type="ARBA" id="ARBA00022692"/>
    </source>
</evidence>
<dbReference type="GO" id="GO:0015891">
    <property type="term" value="P:siderophore transport"/>
    <property type="evidence" value="ECO:0007669"/>
    <property type="project" value="InterPro"/>
</dbReference>
<dbReference type="PANTHER" id="PTHR32552:SF90">
    <property type="entry name" value="METAL-PSEUDOPALINE RECEPTOR CNTO"/>
    <property type="match status" value="1"/>
</dbReference>
<dbReference type="SUPFAM" id="SSF56935">
    <property type="entry name" value="Porins"/>
    <property type="match status" value="1"/>
</dbReference>
<reference evidence="18" key="1">
    <citation type="submission" date="2016-02" db="EMBL/GenBank/DDBJ databases">
        <authorList>
            <person name="Sanders J.G."/>
            <person name="Lin J.Y."/>
            <person name="Wertz J.T."/>
            <person name="Russell J.A."/>
            <person name="Moreau C.S."/>
            <person name="Powell S."/>
        </authorList>
    </citation>
    <scope>NUCLEOTIDE SEQUENCE [LARGE SCALE GENOMIC DNA]</scope>
    <source>
        <strain evidence="18">CAG34</strain>
    </source>
</reference>
<dbReference type="FunFam" id="2.170.130.10:FF:000001">
    <property type="entry name" value="Catecholate siderophore TonB-dependent receptor"/>
    <property type="match status" value="1"/>
</dbReference>
<evidence type="ECO:0000256" key="14">
    <source>
        <dbReference type="SAM" id="MobiDB-lite"/>
    </source>
</evidence>
<dbReference type="FunFam" id="2.40.170.20:FF:000005">
    <property type="entry name" value="TonB-dependent siderophore receptor"/>
    <property type="match status" value="1"/>
</dbReference>